<feature type="domain" description="Creatinase N-terminal" evidence="2">
    <location>
        <begin position="34"/>
        <end position="170"/>
    </location>
</feature>
<dbReference type="OrthoDB" id="9806388at2"/>
<keyword evidence="3" id="KW-0031">Aminopeptidase</keyword>
<proteinExistence type="predicted"/>
<dbReference type="Pfam" id="PF01321">
    <property type="entry name" value="Creatinase_N"/>
    <property type="match status" value="1"/>
</dbReference>
<evidence type="ECO:0000259" key="1">
    <source>
        <dbReference type="Pfam" id="PF00557"/>
    </source>
</evidence>
<evidence type="ECO:0000259" key="2">
    <source>
        <dbReference type="Pfam" id="PF01321"/>
    </source>
</evidence>
<dbReference type="InterPro" id="IPR036005">
    <property type="entry name" value="Creatinase/aminopeptidase-like"/>
</dbReference>
<accession>A0A1M5X4A0</accession>
<dbReference type="InterPro" id="IPR000587">
    <property type="entry name" value="Creatinase_N"/>
</dbReference>
<keyword evidence="3" id="KW-0645">Protease</keyword>
<dbReference type="PANTHER" id="PTHR46112">
    <property type="entry name" value="AMINOPEPTIDASE"/>
    <property type="match status" value="1"/>
</dbReference>
<dbReference type="Gene3D" id="3.40.350.10">
    <property type="entry name" value="Creatinase/prolidase N-terminal domain"/>
    <property type="match status" value="1"/>
</dbReference>
<dbReference type="Gene3D" id="3.90.230.10">
    <property type="entry name" value="Creatinase/methionine aminopeptidase superfamily"/>
    <property type="match status" value="1"/>
</dbReference>
<dbReference type="AlphaFoldDB" id="A0A1M5X4A0"/>
<dbReference type="EMBL" id="LT670817">
    <property type="protein sequence ID" value="SHH94368.1"/>
    <property type="molecule type" value="Genomic_DNA"/>
</dbReference>
<dbReference type="InterPro" id="IPR000994">
    <property type="entry name" value="Pept_M24"/>
</dbReference>
<dbReference type="InterPro" id="IPR029149">
    <property type="entry name" value="Creatin/AminoP/Spt16_N"/>
</dbReference>
<dbReference type="SUPFAM" id="SSF55920">
    <property type="entry name" value="Creatinase/aminopeptidase"/>
    <property type="match status" value="1"/>
</dbReference>
<keyword evidence="3" id="KW-0378">Hydrolase</keyword>
<dbReference type="Pfam" id="PF00557">
    <property type="entry name" value="Peptidase_M24"/>
    <property type="match status" value="1"/>
</dbReference>
<feature type="domain" description="Peptidase M24" evidence="1">
    <location>
        <begin position="179"/>
        <end position="377"/>
    </location>
</feature>
<gene>
    <name evidence="3" type="ORF">SAMN05443248_6990</name>
</gene>
<sequence length="397" mass="44228">MNSSRPARTAESKSKTSLVAESGFANAEHETLRLLRARAREAGYDALVAFSQDNVTYTAGFLVPSHATNRFRRTITVIAGDTFACEIVVSVEEKQAIARSRFRDIRAYDQFSENPADVLADALIEAGAAKGQIAIELDYMPAIDFLHLKRRLPDATFVECKELYFRARMIKTDEEVGIIRKVGLLTEQVMHEAIKDIRVGMTEIDVARFLVDRMIAGGSTNFKYRVGSGVNSSITNCGTTHKKIEAGDIIRIEVLGDLDNYRSNVTRTAVVGKPTERQRSVLAKLIQAREICKTMLKPGTPVSELYRAYVAACRQNGIEPTLRFLGHGIGQTIHEEPYITDTRDIVLERNITFTMEPLYMMPGEMGFHVEDMYVVTADGYDTITGNISNNDELIEVG</sequence>
<dbReference type="GO" id="GO:0004177">
    <property type="term" value="F:aminopeptidase activity"/>
    <property type="evidence" value="ECO:0007669"/>
    <property type="project" value="UniProtKB-KW"/>
</dbReference>
<dbReference type="SUPFAM" id="SSF53092">
    <property type="entry name" value="Creatinase/prolidase N-terminal domain"/>
    <property type="match status" value="1"/>
</dbReference>
<dbReference type="PANTHER" id="PTHR46112:SF2">
    <property type="entry name" value="XAA-PRO AMINOPEPTIDASE P-RELATED"/>
    <property type="match status" value="1"/>
</dbReference>
<dbReference type="CDD" id="cd01066">
    <property type="entry name" value="APP_MetAP"/>
    <property type="match status" value="1"/>
</dbReference>
<protein>
    <submittedName>
        <fullName evidence="3">Xaa-Pro aminopeptidase</fullName>
    </submittedName>
</protein>
<evidence type="ECO:0000313" key="3">
    <source>
        <dbReference type="EMBL" id="SHH94368.1"/>
    </source>
</evidence>
<dbReference type="Proteomes" id="UP000189796">
    <property type="component" value="Chromosome I"/>
</dbReference>
<organism evidence="3 4">
    <name type="scientific">Bradyrhizobium erythrophlei</name>
    <dbReference type="NCBI Taxonomy" id="1437360"/>
    <lineage>
        <taxon>Bacteria</taxon>
        <taxon>Pseudomonadati</taxon>
        <taxon>Pseudomonadota</taxon>
        <taxon>Alphaproteobacteria</taxon>
        <taxon>Hyphomicrobiales</taxon>
        <taxon>Nitrobacteraceae</taxon>
        <taxon>Bradyrhizobium</taxon>
    </lineage>
</organism>
<reference evidence="3 4" key="1">
    <citation type="submission" date="2016-11" db="EMBL/GenBank/DDBJ databases">
        <authorList>
            <person name="Jaros S."/>
            <person name="Januszkiewicz K."/>
            <person name="Wedrychowicz H."/>
        </authorList>
    </citation>
    <scope>NUCLEOTIDE SEQUENCE [LARGE SCALE GENOMIC DNA]</scope>
    <source>
        <strain evidence="3 4">GAS138</strain>
    </source>
</reference>
<dbReference type="InterPro" id="IPR050659">
    <property type="entry name" value="Peptidase_M24B"/>
</dbReference>
<name>A0A1M5X4A0_9BRAD</name>
<evidence type="ECO:0000313" key="4">
    <source>
        <dbReference type="Proteomes" id="UP000189796"/>
    </source>
</evidence>